<dbReference type="Gene3D" id="1.10.10.60">
    <property type="entry name" value="Homeodomain-like"/>
    <property type="match status" value="2"/>
</dbReference>
<accession>A0A9P6TVQ0</accession>
<dbReference type="EMBL" id="JAAAJA010000946">
    <property type="protein sequence ID" value="KAG0248658.1"/>
    <property type="molecule type" value="Genomic_DNA"/>
</dbReference>
<evidence type="ECO:0000256" key="1">
    <source>
        <dbReference type="SAM" id="MobiDB-lite"/>
    </source>
</evidence>
<protein>
    <recommendedName>
        <fullName evidence="2">Myb-like domain-containing protein</fullName>
    </recommendedName>
</protein>
<dbReference type="AlphaFoldDB" id="A0A9P6TVQ0"/>
<feature type="region of interest" description="Disordered" evidence="1">
    <location>
        <begin position="147"/>
        <end position="194"/>
    </location>
</feature>
<reference evidence="3" key="1">
    <citation type="journal article" date="2020" name="Fungal Divers.">
        <title>Resolving the Mortierellaceae phylogeny through synthesis of multi-gene phylogenetics and phylogenomics.</title>
        <authorList>
            <person name="Vandepol N."/>
            <person name="Liber J."/>
            <person name="Desiro A."/>
            <person name="Na H."/>
            <person name="Kennedy M."/>
            <person name="Barry K."/>
            <person name="Grigoriev I.V."/>
            <person name="Miller A.N."/>
            <person name="O'Donnell K."/>
            <person name="Stajich J.E."/>
            <person name="Bonito G."/>
        </authorList>
    </citation>
    <scope>NUCLEOTIDE SEQUENCE</scope>
    <source>
        <strain evidence="3">KOD948</strain>
    </source>
</reference>
<name>A0A9P6TVQ0_9FUNG</name>
<evidence type="ECO:0000313" key="4">
    <source>
        <dbReference type="Proteomes" id="UP000726737"/>
    </source>
</evidence>
<evidence type="ECO:0000313" key="3">
    <source>
        <dbReference type="EMBL" id="KAG0248658.1"/>
    </source>
</evidence>
<proteinExistence type="predicted"/>
<feature type="region of interest" description="Disordered" evidence="1">
    <location>
        <begin position="381"/>
        <end position="419"/>
    </location>
</feature>
<evidence type="ECO:0000259" key="2">
    <source>
        <dbReference type="PROSITE" id="PS50090"/>
    </source>
</evidence>
<gene>
    <name evidence="3" type="ORF">BG011_010030</name>
</gene>
<dbReference type="PROSITE" id="PS50090">
    <property type="entry name" value="MYB_LIKE"/>
    <property type="match status" value="2"/>
</dbReference>
<comment type="caution">
    <text evidence="3">The sequence shown here is derived from an EMBL/GenBank/DDBJ whole genome shotgun (WGS) entry which is preliminary data.</text>
</comment>
<feature type="non-terminal residue" evidence="3">
    <location>
        <position position="1"/>
    </location>
</feature>
<feature type="domain" description="Myb-like" evidence="2">
    <location>
        <begin position="194"/>
        <end position="250"/>
    </location>
</feature>
<feature type="compositionally biased region" description="Polar residues" evidence="1">
    <location>
        <begin position="147"/>
        <end position="158"/>
    </location>
</feature>
<dbReference type="SMART" id="SM00717">
    <property type="entry name" value="SANT"/>
    <property type="match status" value="4"/>
</dbReference>
<sequence length="558" mass="63967">FADPFPSNIAYGNTSILAINDSGPCLKRRTLTKPWTNTEQESLYIAVEKLGLFGRWQEVRVRMNLDRTSKEIEKEYTRIYAEIPDSDEEWTDDMPEHDHHAQEHDTNSALLTPALTATSSATPSARSSRDDIASLFDRSISACTESIFSSSARPTTSTRHQDGEDEDDMDDEDDEQHYRQPQQRQHHQTVSDARPARMVRVWTSEQSETLKNLIEVYFPGAYRINWVWVAAQMGNTFTRKQCKNKWEIMRRRMGTEDEIKLLKQGYKEFGASWGQIQEKYLPERSRGGISIMWELLGAREAEQQHQRMRPHHKQTGSRPINGSCHRRHQSTSAIKATTHPYGAKEPFTHGATLEIKSEHRDSAVGRQRTVTTEFEAMNLSKPATARQTSRHRRALSAMDARKMSHPSKPSAGYHSQQGSDASLWSTTEIWTDRNYPMTWTEPLTRRLEDLVLYHFPNHQKVNWAKISALMGTNPVVSRDQCKRRWYLISQNNSTANAQAPPRPMEQTMDMDIITKADDAIAMETRKDDEGHMGLQSKDDAGYVSWGDYEYRAAISSAV</sequence>
<feature type="domain" description="Myb-like" evidence="2">
    <location>
        <begin position="34"/>
        <end position="80"/>
    </location>
</feature>
<feature type="compositionally biased region" description="Acidic residues" evidence="1">
    <location>
        <begin position="163"/>
        <end position="175"/>
    </location>
</feature>
<dbReference type="InterPro" id="IPR009057">
    <property type="entry name" value="Homeodomain-like_sf"/>
</dbReference>
<organism evidence="3 4">
    <name type="scientific">Mortierella polycephala</name>
    <dbReference type="NCBI Taxonomy" id="41804"/>
    <lineage>
        <taxon>Eukaryota</taxon>
        <taxon>Fungi</taxon>
        <taxon>Fungi incertae sedis</taxon>
        <taxon>Mucoromycota</taxon>
        <taxon>Mortierellomycotina</taxon>
        <taxon>Mortierellomycetes</taxon>
        <taxon>Mortierellales</taxon>
        <taxon>Mortierellaceae</taxon>
        <taxon>Mortierella</taxon>
    </lineage>
</organism>
<dbReference type="CDD" id="cd00167">
    <property type="entry name" value="SANT"/>
    <property type="match status" value="1"/>
</dbReference>
<dbReference type="Proteomes" id="UP000726737">
    <property type="component" value="Unassembled WGS sequence"/>
</dbReference>
<dbReference type="InterPro" id="IPR001005">
    <property type="entry name" value="SANT/Myb"/>
</dbReference>
<keyword evidence="4" id="KW-1185">Reference proteome</keyword>
<dbReference type="OrthoDB" id="2443680at2759"/>
<dbReference type="Pfam" id="PF00249">
    <property type="entry name" value="Myb_DNA-binding"/>
    <property type="match status" value="1"/>
</dbReference>
<dbReference type="SUPFAM" id="SSF46689">
    <property type="entry name" value="Homeodomain-like"/>
    <property type="match status" value="2"/>
</dbReference>